<proteinExistence type="inferred from homology"/>
<keyword evidence="12 17" id="KW-0046">Antibiotic resistance</keyword>
<comment type="function">
    <text evidence="17">Catalyzes the dephosphorylation of undecaprenyl diphosphate (UPP). Confers resistance to bacitracin.</text>
</comment>
<keyword evidence="19" id="KW-1185">Reference proteome</keyword>
<feature type="transmembrane region" description="Helical" evidence="17">
    <location>
        <begin position="214"/>
        <end position="233"/>
    </location>
</feature>
<dbReference type="KEGG" id="nbe:Back2_22500"/>
<sequence>MDLNWLQATVIGVLQGVTELFPVSSLGHAVLVPAWLGGSWKALATDETGNGTPYLAFIVALHVATALALLTFYWRTWVRVIGAFFSSIRTRSITTPTQRLAWLIVIATIPAGILGLALEHKLRSLFAKPEAAAIFLVINAAILFAGERLRRRVPEPTVSYASRAEEEEAIVTTRVSLRDAGVIGAAQSLALLAGISRSGVTMVASLLRGLDHEAAVNFSFLLATPVIFAAGVYKVPELFKHNPATGQMMIHGIVGPVILGCVVAFVVALASIKFLTKYFENRSLYPFAIYCLVAGVASVVRFA</sequence>
<gene>
    <name evidence="17 18" type="primary">uppP</name>
    <name evidence="18" type="ORF">Back2_22500</name>
</gene>
<dbReference type="GO" id="GO:0009252">
    <property type="term" value="P:peptidoglycan biosynthetic process"/>
    <property type="evidence" value="ECO:0007669"/>
    <property type="project" value="UniProtKB-KW"/>
</dbReference>
<feature type="transmembrane region" description="Helical" evidence="17">
    <location>
        <begin position="253"/>
        <end position="272"/>
    </location>
</feature>
<evidence type="ECO:0000313" key="18">
    <source>
        <dbReference type="EMBL" id="BBH17963.1"/>
    </source>
</evidence>
<dbReference type="GO" id="GO:0046677">
    <property type="term" value="P:response to antibiotic"/>
    <property type="evidence" value="ECO:0007669"/>
    <property type="project" value="UniProtKB-UniRule"/>
</dbReference>
<dbReference type="PANTHER" id="PTHR30622:SF4">
    <property type="entry name" value="UNDECAPRENYL-DIPHOSPHATASE"/>
    <property type="match status" value="1"/>
</dbReference>
<name>A0A3G9J026_9ACTN</name>
<dbReference type="EC" id="3.6.1.27" evidence="3 17"/>
<keyword evidence="11 17" id="KW-0472">Membrane</keyword>
<dbReference type="AlphaFoldDB" id="A0A3G9J026"/>
<evidence type="ECO:0000256" key="7">
    <source>
        <dbReference type="ARBA" id="ARBA00022801"/>
    </source>
</evidence>
<comment type="subcellular location">
    <subcellularLocation>
        <location evidence="1 17">Cell membrane</location>
        <topology evidence="1 17">Multi-pass membrane protein</topology>
    </subcellularLocation>
</comment>
<comment type="miscellaneous">
    <text evidence="17">Bacitracin is thought to be involved in the inhibition of peptidoglycan synthesis by sequestering undecaprenyl diphosphate, thereby reducing the pool of lipid carrier available.</text>
</comment>
<evidence type="ECO:0000256" key="15">
    <source>
        <dbReference type="ARBA" id="ARBA00032932"/>
    </source>
</evidence>
<dbReference type="NCBIfam" id="NF001395">
    <property type="entry name" value="PRK00281.3-1"/>
    <property type="match status" value="1"/>
</dbReference>
<dbReference type="GO" id="GO:0005886">
    <property type="term" value="C:plasma membrane"/>
    <property type="evidence" value="ECO:0007669"/>
    <property type="project" value="UniProtKB-SubCell"/>
</dbReference>
<keyword evidence="10 17" id="KW-1133">Transmembrane helix</keyword>
<evidence type="ECO:0000256" key="9">
    <source>
        <dbReference type="ARBA" id="ARBA00022984"/>
    </source>
</evidence>
<evidence type="ECO:0000256" key="1">
    <source>
        <dbReference type="ARBA" id="ARBA00004651"/>
    </source>
</evidence>
<evidence type="ECO:0000256" key="8">
    <source>
        <dbReference type="ARBA" id="ARBA00022960"/>
    </source>
</evidence>
<evidence type="ECO:0000256" key="2">
    <source>
        <dbReference type="ARBA" id="ARBA00010621"/>
    </source>
</evidence>
<comment type="similarity">
    <text evidence="2 17">Belongs to the UppP family.</text>
</comment>
<dbReference type="Pfam" id="PF02673">
    <property type="entry name" value="BacA"/>
    <property type="match status" value="1"/>
</dbReference>
<dbReference type="PANTHER" id="PTHR30622">
    <property type="entry name" value="UNDECAPRENYL-DIPHOSPHATASE"/>
    <property type="match status" value="1"/>
</dbReference>
<reference evidence="18 19" key="1">
    <citation type="submission" date="2018-11" db="EMBL/GenBank/DDBJ databases">
        <title>Complete genome sequence of Nocardioides baekrokdamisoli strain KCTC 39748.</title>
        <authorList>
            <person name="Kang S.W."/>
            <person name="Lee K.C."/>
            <person name="Kim K.K."/>
            <person name="Kim J.S."/>
            <person name="Kim D.S."/>
            <person name="Ko S.H."/>
            <person name="Yang S.H."/>
            <person name="Shin Y.K."/>
            <person name="Lee J.S."/>
        </authorList>
    </citation>
    <scope>NUCLEOTIDE SEQUENCE [LARGE SCALE GENOMIC DNA]</scope>
    <source>
        <strain evidence="18 19">KCTC 39748</strain>
    </source>
</reference>
<feature type="transmembrane region" description="Helical" evidence="17">
    <location>
        <begin position="99"/>
        <end position="118"/>
    </location>
</feature>
<dbReference type="GO" id="GO:0050380">
    <property type="term" value="F:undecaprenyl-diphosphatase activity"/>
    <property type="evidence" value="ECO:0007669"/>
    <property type="project" value="UniProtKB-UniRule"/>
</dbReference>
<evidence type="ECO:0000313" key="19">
    <source>
        <dbReference type="Proteomes" id="UP000271573"/>
    </source>
</evidence>
<protein>
    <recommendedName>
        <fullName evidence="4 17">Undecaprenyl-diphosphatase</fullName>
        <ecNumber evidence="3 17">3.6.1.27</ecNumber>
    </recommendedName>
    <alternativeName>
        <fullName evidence="15 17">Bacitracin resistance protein</fullName>
    </alternativeName>
    <alternativeName>
        <fullName evidence="14 17">Undecaprenyl pyrophosphate phosphatase</fullName>
    </alternativeName>
</protein>
<dbReference type="InterPro" id="IPR003824">
    <property type="entry name" value="UppP"/>
</dbReference>
<evidence type="ECO:0000256" key="6">
    <source>
        <dbReference type="ARBA" id="ARBA00022692"/>
    </source>
</evidence>
<organism evidence="18 19">
    <name type="scientific">Nocardioides baekrokdamisoli</name>
    <dbReference type="NCBI Taxonomy" id="1804624"/>
    <lineage>
        <taxon>Bacteria</taxon>
        <taxon>Bacillati</taxon>
        <taxon>Actinomycetota</taxon>
        <taxon>Actinomycetes</taxon>
        <taxon>Propionibacteriales</taxon>
        <taxon>Nocardioidaceae</taxon>
        <taxon>Nocardioides</taxon>
    </lineage>
</organism>
<keyword evidence="5 17" id="KW-1003">Cell membrane</keyword>
<dbReference type="GO" id="GO:0071555">
    <property type="term" value="P:cell wall organization"/>
    <property type="evidence" value="ECO:0007669"/>
    <property type="project" value="UniProtKB-KW"/>
</dbReference>
<evidence type="ECO:0000256" key="14">
    <source>
        <dbReference type="ARBA" id="ARBA00032707"/>
    </source>
</evidence>
<comment type="catalytic activity">
    <reaction evidence="16 17">
        <text>di-trans,octa-cis-undecaprenyl diphosphate + H2O = di-trans,octa-cis-undecaprenyl phosphate + phosphate + H(+)</text>
        <dbReference type="Rhea" id="RHEA:28094"/>
        <dbReference type="ChEBI" id="CHEBI:15377"/>
        <dbReference type="ChEBI" id="CHEBI:15378"/>
        <dbReference type="ChEBI" id="CHEBI:43474"/>
        <dbReference type="ChEBI" id="CHEBI:58405"/>
        <dbReference type="ChEBI" id="CHEBI:60392"/>
        <dbReference type="EC" id="3.6.1.27"/>
    </reaction>
</comment>
<dbReference type="Proteomes" id="UP000271573">
    <property type="component" value="Chromosome"/>
</dbReference>
<keyword evidence="9 17" id="KW-0573">Peptidoglycan synthesis</keyword>
<keyword evidence="13 17" id="KW-0961">Cell wall biogenesis/degradation</keyword>
<evidence type="ECO:0000256" key="13">
    <source>
        <dbReference type="ARBA" id="ARBA00023316"/>
    </source>
</evidence>
<dbReference type="HAMAP" id="MF_01006">
    <property type="entry name" value="Undec_diphosphatase"/>
    <property type="match status" value="1"/>
</dbReference>
<evidence type="ECO:0000256" key="4">
    <source>
        <dbReference type="ARBA" id="ARBA00021581"/>
    </source>
</evidence>
<evidence type="ECO:0000256" key="12">
    <source>
        <dbReference type="ARBA" id="ARBA00023251"/>
    </source>
</evidence>
<evidence type="ECO:0000256" key="3">
    <source>
        <dbReference type="ARBA" id="ARBA00012374"/>
    </source>
</evidence>
<evidence type="ECO:0000256" key="11">
    <source>
        <dbReference type="ARBA" id="ARBA00023136"/>
    </source>
</evidence>
<keyword evidence="7 17" id="KW-0378">Hydrolase</keyword>
<keyword evidence="6 17" id="KW-0812">Transmembrane</keyword>
<keyword evidence="8 17" id="KW-0133">Cell shape</keyword>
<dbReference type="EMBL" id="AP019307">
    <property type="protein sequence ID" value="BBH17963.1"/>
    <property type="molecule type" value="Genomic_DNA"/>
</dbReference>
<evidence type="ECO:0000256" key="17">
    <source>
        <dbReference type="HAMAP-Rule" id="MF_01006"/>
    </source>
</evidence>
<accession>A0A3G9J026</accession>
<evidence type="ECO:0000256" key="16">
    <source>
        <dbReference type="ARBA" id="ARBA00047594"/>
    </source>
</evidence>
<evidence type="ECO:0000256" key="10">
    <source>
        <dbReference type="ARBA" id="ARBA00022989"/>
    </source>
</evidence>
<evidence type="ECO:0000256" key="5">
    <source>
        <dbReference type="ARBA" id="ARBA00022475"/>
    </source>
</evidence>
<feature type="transmembrane region" description="Helical" evidence="17">
    <location>
        <begin position="284"/>
        <end position="302"/>
    </location>
</feature>
<dbReference type="GO" id="GO:0008360">
    <property type="term" value="P:regulation of cell shape"/>
    <property type="evidence" value="ECO:0007669"/>
    <property type="project" value="UniProtKB-KW"/>
</dbReference>
<feature type="transmembrane region" description="Helical" evidence="17">
    <location>
        <begin position="54"/>
        <end position="78"/>
    </location>
</feature>
<feature type="transmembrane region" description="Helical" evidence="17">
    <location>
        <begin position="130"/>
        <end position="146"/>
    </location>
</feature>
<dbReference type="RefSeq" id="WP_197715179.1">
    <property type="nucleotide sequence ID" value="NZ_AP019307.1"/>
</dbReference>